<name>A0AAT9G937_9RICK</name>
<protein>
    <submittedName>
        <fullName evidence="1">Uncharacterized protein</fullName>
    </submittedName>
</protein>
<dbReference type="EMBL" id="AP029170">
    <property type="protein sequence ID" value="BFD46289.1"/>
    <property type="molecule type" value="Genomic_DNA"/>
</dbReference>
<evidence type="ECO:0000313" key="1">
    <source>
        <dbReference type="EMBL" id="BFD46289.1"/>
    </source>
</evidence>
<accession>A0AAT9G937</accession>
<dbReference type="AlphaFoldDB" id="A0AAT9G937"/>
<organism evidence="1">
    <name type="scientific">Candidatus Tisiphia endosymbiont of Sergentomyia squamirostris</name>
    <dbReference type="NCBI Taxonomy" id="3113639"/>
    <lineage>
        <taxon>Bacteria</taxon>
        <taxon>Pseudomonadati</taxon>
        <taxon>Pseudomonadota</taxon>
        <taxon>Alphaproteobacteria</taxon>
        <taxon>Rickettsiales</taxon>
        <taxon>Rickettsiaceae</taxon>
        <taxon>Rickettsieae</taxon>
        <taxon>Candidatus Tisiphia</taxon>
    </lineage>
</organism>
<sequence length="79" mass="9301">MKVKKGAKIQLMIIYKLSSYKYRKLNNIQILEIMNLIDEDKLNEVDKLYKIDRSLLETEIIKDIVLFCSGEPNLVDLKL</sequence>
<gene>
    <name evidence="1" type="ORF">DMENIID0002_09350</name>
</gene>
<reference evidence="1" key="1">
    <citation type="submission" date="2024-01" db="EMBL/GenBank/DDBJ databases">
        <title>Sequencing the genomes of a sandfly, Sergentomyia squamirostris, and its two endosymbionts.</title>
        <authorList>
            <person name="Itokawa K."/>
            <person name="Sanjoba C."/>
        </authorList>
    </citation>
    <scope>NUCLEOTIDE SEQUENCE</scope>
    <source>
        <strain evidence="1">RiSSQ</strain>
    </source>
</reference>
<proteinExistence type="predicted"/>